<feature type="compositionally biased region" description="Polar residues" evidence="1">
    <location>
        <begin position="244"/>
        <end position="255"/>
    </location>
</feature>
<protein>
    <submittedName>
        <fullName evidence="3">Uncharacterized protein</fullName>
    </submittedName>
</protein>
<feature type="transmembrane region" description="Helical" evidence="2">
    <location>
        <begin position="202"/>
        <end position="225"/>
    </location>
</feature>
<dbReference type="Proteomes" id="UP001208570">
    <property type="component" value="Unassembled WGS sequence"/>
</dbReference>
<organism evidence="3 4">
    <name type="scientific">Paralvinella palmiformis</name>
    <dbReference type="NCBI Taxonomy" id="53620"/>
    <lineage>
        <taxon>Eukaryota</taxon>
        <taxon>Metazoa</taxon>
        <taxon>Spiralia</taxon>
        <taxon>Lophotrochozoa</taxon>
        <taxon>Annelida</taxon>
        <taxon>Polychaeta</taxon>
        <taxon>Sedentaria</taxon>
        <taxon>Canalipalpata</taxon>
        <taxon>Terebellida</taxon>
        <taxon>Terebelliformia</taxon>
        <taxon>Alvinellidae</taxon>
        <taxon>Paralvinella</taxon>
    </lineage>
</organism>
<keyword evidence="2" id="KW-0812">Transmembrane</keyword>
<accession>A0AAD9MPM7</accession>
<dbReference type="EMBL" id="JAODUP010002035">
    <property type="protein sequence ID" value="KAK2139091.1"/>
    <property type="molecule type" value="Genomic_DNA"/>
</dbReference>
<feature type="compositionally biased region" description="Polar residues" evidence="1">
    <location>
        <begin position="155"/>
        <end position="173"/>
    </location>
</feature>
<comment type="caution">
    <text evidence="3">The sequence shown here is derived from an EMBL/GenBank/DDBJ whole genome shotgun (WGS) entry which is preliminary data.</text>
</comment>
<dbReference type="InterPro" id="IPR009261">
    <property type="entry name" value="AcMNPV_AC78"/>
</dbReference>
<proteinExistence type="predicted"/>
<keyword evidence="2" id="KW-0472">Membrane</keyword>
<evidence type="ECO:0000256" key="1">
    <source>
        <dbReference type="SAM" id="MobiDB-lite"/>
    </source>
</evidence>
<sequence length="337" mass="38004">MEWVCVRYGERLLLGSFDRIKENAGVRSIIMVHEIHKGITDGKIHHHCYQEGGSCAVKNIECNDNKDVIVIVWSRVGYSQYWESNNERTNCSVTDDNCEMGVDQLTKNCSGLRVCGIKTCNENMRKYLNCSNSRTLVANYMRIKYKCIARQKFESSSTPPISSENTLDPNDTSRQSRSDNKNTLDPNDTSRQSRSDNRKTTIIVISVMTVIIIIIVIVVVSIIIIRRRRKKKEQSQPGDDPKEANNSPVLNKQESGVNVIDSANYVTSGKVTEDTFDLETRCVGHPSLETSVVDNLNYASFGQREDIDQIDLPTSKADLNTDTELVDNDDYVGFGEK</sequence>
<reference evidence="3" key="1">
    <citation type="journal article" date="2023" name="Mol. Biol. Evol.">
        <title>Third-Generation Sequencing Reveals the Adaptive Role of the Epigenome in Three Deep-Sea Polychaetes.</title>
        <authorList>
            <person name="Perez M."/>
            <person name="Aroh O."/>
            <person name="Sun Y."/>
            <person name="Lan Y."/>
            <person name="Juniper S.K."/>
            <person name="Young C.R."/>
            <person name="Angers B."/>
            <person name="Qian P.Y."/>
        </authorList>
    </citation>
    <scope>NUCLEOTIDE SEQUENCE</scope>
    <source>
        <strain evidence="3">P08H-3</strain>
    </source>
</reference>
<gene>
    <name evidence="3" type="ORF">LSH36_2039g00015</name>
</gene>
<feature type="region of interest" description="Disordered" evidence="1">
    <location>
        <begin position="155"/>
        <end position="196"/>
    </location>
</feature>
<evidence type="ECO:0000313" key="4">
    <source>
        <dbReference type="Proteomes" id="UP001208570"/>
    </source>
</evidence>
<keyword evidence="4" id="KW-1185">Reference proteome</keyword>
<evidence type="ECO:0000256" key="2">
    <source>
        <dbReference type="SAM" id="Phobius"/>
    </source>
</evidence>
<evidence type="ECO:0000313" key="3">
    <source>
        <dbReference type="EMBL" id="KAK2139091.1"/>
    </source>
</evidence>
<keyword evidence="2" id="KW-1133">Transmembrane helix</keyword>
<dbReference type="AlphaFoldDB" id="A0AAD9MPM7"/>
<feature type="region of interest" description="Disordered" evidence="1">
    <location>
        <begin position="230"/>
        <end position="255"/>
    </location>
</feature>
<name>A0AAD9MPM7_9ANNE</name>
<dbReference type="Pfam" id="PF06024">
    <property type="entry name" value="Orf78"/>
    <property type="match status" value="1"/>
</dbReference>